<dbReference type="InterPro" id="IPR016181">
    <property type="entry name" value="Acyl_CoA_acyltransferase"/>
</dbReference>
<evidence type="ECO:0000256" key="1">
    <source>
        <dbReference type="ARBA" id="ARBA00009469"/>
    </source>
</evidence>
<feature type="region of interest" description="Disordered" evidence="7">
    <location>
        <begin position="1"/>
        <end position="61"/>
    </location>
</feature>
<protein>
    <recommendedName>
        <fullName evidence="2 5">Glycylpeptide N-tetradecanoyltransferase</fullName>
        <ecNumber evidence="2 5">2.3.1.97</ecNumber>
    </recommendedName>
</protein>
<dbReference type="PANTHER" id="PTHR11377">
    <property type="entry name" value="N-MYRISTOYL TRANSFERASE"/>
    <property type="match status" value="1"/>
</dbReference>
<evidence type="ECO:0000256" key="3">
    <source>
        <dbReference type="ARBA" id="ARBA00022679"/>
    </source>
</evidence>
<evidence type="ECO:0000256" key="6">
    <source>
        <dbReference type="RuleBase" id="RU004178"/>
    </source>
</evidence>
<evidence type="ECO:0000259" key="9">
    <source>
        <dbReference type="Pfam" id="PF02799"/>
    </source>
</evidence>
<keyword evidence="4 5" id="KW-0012">Acyltransferase</keyword>
<evidence type="ECO:0000256" key="7">
    <source>
        <dbReference type="SAM" id="MobiDB-lite"/>
    </source>
</evidence>
<gene>
    <name evidence="10" type="ORF">NDN08_006959</name>
</gene>
<dbReference type="SUPFAM" id="SSF55729">
    <property type="entry name" value="Acyl-CoA N-acyltransferases (Nat)"/>
    <property type="match status" value="2"/>
</dbReference>
<sequence length="417" mass="48824">MTDKEGREQSEAEKLSESLQSAQISDGEAKMSEHRFWNTQPVPQYDEDDTEEIGPIDPVQSADEIQKTPYPLLGQFEWSECTVEDPKEIDEIYQFLNNNYVEDDDAMFRFDYGRDFLQWALMPPGWRKEWHVGVRVKQSRKLVGFITAIPARLSIHGSSKDTVEIDFLCIHKKLRSKRLAPVLIKEITRRVNLVGIFQAVYTAGVLLPRPLSRCRYHHRSLNPKKLIKVGFSRLAPRMTMMRTIKVYKLPEKPETPGFRRMEEKDVDSVLELMRKKYKDYKLAVEFSKEEVAHWILPHENVVYSYVVEDPETKQVMDFCSFYLLPSSIIQNTEYDTLSAAYLFYYVVDATRMEMVMRDILIEARNVGCDVFNALDVMENTSFLKDLKFHIGDGELNYYLYNWKCPRMEPQENGLVML</sequence>
<dbReference type="Pfam" id="PF01233">
    <property type="entry name" value="NMT"/>
    <property type="match status" value="1"/>
</dbReference>
<feature type="compositionally biased region" description="Acidic residues" evidence="7">
    <location>
        <begin position="45"/>
        <end position="54"/>
    </location>
</feature>
<comment type="catalytic activity">
    <reaction evidence="5">
        <text>N-terminal glycyl-[protein] + tetradecanoyl-CoA = N-tetradecanoylglycyl-[protein] + CoA + H(+)</text>
        <dbReference type="Rhea" id="RHEA:15521"/>
        <dbReference type="Rhea" id="RHEA-COMP:12666"/>
        <dbReference type="Rhea" id="RHEA-COMP:12667"/>
        <dbReference type="ChEBI" id="CHEBI:15378"/>
        <dbReference type="ChEBI" id="CHEBI:57287"/>
        <dbReference type="ChEBI" id="CHEBI:57385"/>
        <dbReference type="ChEBI" id="CHEBI:64723"/>
        <dbReference type="ChEBI" id="CHEBI:133050"/>
        <dbReference type="EC" id="2.3.1.97"/>
    </reaction>
</comment>
<evidence type="ECO:0000259" key="8">
    <source>
        <dbReference type="Pfam" id="PF01233"/>
    </source>
</evidence>
<dbReference type="EC" id="2.3.1.97" evidence="2 5"/>
<dbReference type="Proteomes" id="UP001157974">
    <property type="component" value="Unassembled WGS sequence"/>
</dbReference>
<feature type="compositionally biased region" description="Basic and acidic residues" evidence="7">
    <location>
        <begin position="1"/>
        <end position="16"/>
    </location>
</feature>
<dbReference type="InterPro" id="IPR022676">
    <property type="entry name" value="NMT_N"/>
</dbReference>
<organism evidence="10 11">
    <name type="scientific">Rhodosorus marinus</name>
    <dbReference type="NCBI Taxonomy" id="101924"/>
    <lineage>
        <taxon>Eukaryota</taxon>
        <taxon>Rhodophyta</taxon>
        <taxon>Stylonematophyceae</taxon>
        <taxon>Stylonematales</taxon>
        <taxon>Stylonemataceae</taxon>
        <taxon>Rhodosorus</taxon>
    </lineage>
</organism>
<name>A0AAV8UN52_9RHOD</name>
<evidence type="ECO:0000313" key="11">
    <source>
        <dbReference type="Proteomes" id="UP001157974"/>
    </source>
</evidence>
<keyword evidence="11" id="KW-1185">Reference proteome</keyword>
<dbReference type="PIRSF" id="PIRSF015892">
    <property type="entry name" value="N-myristl_transf"/>
    <property type="match status" value="1"/>
</dbReference>
<dbReference type="AlphaFoldDB" id="A0AAV8UN52"/>
<evidence type="ECO:0000256" key="2">
    <source>
        <dbReference type="ARBA" id="ARBA00012923"/>
    </source>
</evidence>
<dbReference type="FunFam" id="3.40.630.170:FF:000003">
    <property type="entry name" value="Glycylpeptide N-tetradecanoyltransferase"/>
    <property type="match status" value="1"/>
</dbReference>
<dbReference type="PANTHER" id="PTHR11377:SF5">
    <property type="entry name" value="GLYCYLPEPTIDE N-TETRADECANOYLTRANSFERASE"/>
    <property type="match status" value="1"/>
</dbReference>
<evidence type="ECO:0000256" key="4">
    <source>
        <dbReference type="ARBA" id="ARBA00023315"/>
    </source>
</evidence>
<dbReference type="Pfam" id="PF02799">
    <property type="entry name" value="NMT_C"/>
    <property type="match status" value="1"/>
</dbReference>
<feature type="domain" description="Glycylpeptide N-tetradecanoyltransferase N-terminal" evidence="8">
    <location>
        <begin position="55"/>
        <end position="214"/>
    </location>
</feature>
<comment type="function">
    <text evidence="5">Adds a myristoyl group to the N-terminal glycine residue of certain cellular proteins.</text>
</comment>
<reference evidence="10 11" key="1">
    <citation type="journal article" date="2023" name="Nat. Commun.">
        <title>Origin of minicircular mitochondrial genomes in red algae.</title>
        <authorList>
            <person name="Lee Y."/>
            <person name="Cho C.H."/>
            <person name="Lee Y.M."/>
            <person name="Park S.I."/>
            <person name="Yang J.H."/>
            <person name="West J.A."/>
            <person name="Bhattacharya D."/>
            <person name="Yoon H.S."/>
        </authorList>
    </citation>
    <scope>NUCLEOTIDE SEQUENCE [LARGE SCALE GENOMIC DNA]</scope>
    <source>
        <strain evidence="10 11">CCMP1338</strain>
        <tissue evidence="10">Whole cell</tissue>
    </source>
</reference>
<evidence type="ECO:0000256" key="5">
    <source>
        <dbReference type="RuleBase" id="RU000586"/>
    </source>
</evidence>
<dbReference type="InterPro" id="IPR000903">
    <property type="entry name" value="NMT"/>
</dbReference>
<accession>A0AAV8UN52</accession>
<comment type="similarity">
    <text evidence="1 6">Belongs to the NMT family.</text>
</comment>
<dbReference type="EMBL" id="JAMWBK010000009">
    <property type="protein sequence ID" value="KAJ8902557.1"/>
    <property type="molecule type" value="Genomic_DNA"/>
</dbReference>
<dbReference type="GO" id="GO:0004379">
    <property type="term" value="F:glycylpeptide N-tetradecanoyltransferase activity"/>
    <property type="evidence" value="ECO:0007669"/>
    <property type="project" value="UniProtKB-EC"/>
</dbReference>
<proteinExistence type="inferred from homology"/>
<dbReference type="FunFam" id="3.40.630.30:FF:000042">
    <property type="entry name" value="Glycylpeptide N-tetradecanoyltransferase"/>
    <property type="match status" value="1"/>
</dbReference>
<comment type="caution">
    <text evidence="10">The sequence shown here is derived from an EMBL/GenBank/DDBJ whole genome shotgun (WGS) entry which is preliminary data.</text>
</comment>
<keyword evidence="3 5" id="KW-0808">Transferase</keyword>
<dbReference type="GO" id="GO:0005737">
    <property type="term" value="C:cytoplasm"/>
    <property type="evidence" value="ECO:0007669"/>
    <property type="project" value="TreeGrafter"/>
</dbReference>
<evidence type="ECO:0000313" key="10">
    <source>
        <dbReference type="EMBL" id="KAJ8902557.1"/>
    </source>
</evidence>
<feature type="compositionally biased region" description="Basic and acidic residues" evidence="7">
    <location>
        <begin position="27"/>
        <end position="36"/>
    </location>
</feature>
<dbReference type="InterPro" id="IPR022677">
    <property type="entry name" value="NMT_C"/>
</dbReference>
<dbReference type="Gene3D" id="3.40.630.170">
    <property type="match status" value="1"/>
</dbReference>
<feature type="domain" description="Glycylpeptide N-tetradecanoyltransferase C-terminal" evidence="9">
    <location>
        <begin position="229"/>
        <end position="409"/>
    </location>
</feature>